<evidence type="ECO:0000313" key="4">
    <source>
        <dbReference type="EMBL" id="KRK78787.1"/>
    </source>
</evidence>
<feature type="compositionally biased region" description="Polar residues" evidence="1">
    <location>
        <begin position="137"/>
        <end position="153"/>
    </location>
</feature>
<keyword evidence="2" id="KW-0812">Transmembrane</keyword>
<comment type="caution">
    <text evidence="4">The sequence shown here is derived from an EMBL/GenBank/DDBJ whole genome shotgun (WGS) entry which is preliminary data.</text>
</comment>
<name>A0A0R1KBE8_9LACO</name>
<sequence>MVKVEIKKPYDSSITLTDGYAIIERFGMDSVIEYGPEKRQDISLDKIKSVSYKDADETDGYLKIISTDNQSVSVPFSDQSLNDDMNNISTILKKSIKPEPVETDSNNNESSEKVFCYKCGKKIDKNVVFCPYCGTEQNHPSSNKSPSITNNDNSIDDQEKINPNSSAWIALVAVGWVVFAVSIIPAFSWLQFVSFILGIVIQNAFPSHKGAGMAIWIASAAIFGISFMFGFLTAL</sequence>
<dbReference type="InterPro" id="IPR026870">
    <property type="entry name" value="Zinc_ribbon_dom"/>
</dbReference>
<dbReference type="RefSeq" id="WP_025024693.1">
    <property type="nucleotide sequence ID" value="NZ_AZDZ01000022.1"/>
</dbReference>
<dbReference type="EMBL" id="AZDZ01000022">
    <property type="protein sequence ID" value="KRK78787.1"/>
    <property type="molecule type" value="Genomic_DNA"/>
</dbReference>
<dbReference type="PATRIC" id="fig|1423775.4.peg.2614"/>
<keyword evidence="5" id="KW-1185">Reference proteome</keyword>
<protein>
    <recommendedName>
        <fullName evidence="3">Zinc-ribbon domain-containing protein</fullName>
    </recommendedName>
</protein>
<evidence type="ECO:0000256" key="2">
    <source>
        <dbReference type="SAM" id="Phobius"/>
    </source>
</evidence>
<feature type="transmembrane region" description="Helical" evidence="2">
    <location>
        <begin position="168"/>
        <end position="201"/>
    </location>
</feature>
<dbReference type="Proteomes" id="UP000051248">
    <property type="component" value="Unassembled WGS sequence"/>
</dbReference>
<reference evidence="4 5" key="1">
    <citation type="journal article" date="2015" name="Genome Announc.">
        <title>Expanding the biotechnology potential of lactobacilli through comparative genomics of 213 strains and associated genera.</title>
        <authorList>
            <person name="Sun Z."/>
            <person name="Harris H.M."/>
            <person name="McCann A."/>
            <person name="Guo C."/>
            <person name="Argimon S."/>
            <person name="Zhang W."/>
            <person name="Yang X."/>
            <person name="Jeffery I.B."/>
            <person name="Cooney J.C."/>
            <person name="Kagawa T.F."/>
            <person name="Liu W."/>
            <person name="Song Y."/>
            <person name="Salvetti E."/>
            <person name="Wrobel A."/>
            <person name="Rasinkangas P."/>
            <person name="Parkhill J."/>
            <person name="Rea M.C."/>
            <person name="O'Sullivan O."/>
            <person name="Ritari J."/>
            <person name="Douillard F.P."/>
            <person name="Paul Ross R."/>
            <person name="Yang R."/>
            <person name="Briner A.E."/>
            <person name="Felis G.E."/>
            <person name="de Vos W.M."/>
            <person name="Barrangou R."/>
            <person name="Klaenhammer T.R."/>
            <person name="Caufield P.W."/>
            <person name="Cui Y."/>
            <person name="Zhang H."/>
            <person name="O'Toole P.W."/>
        </authorList>
    </citation>
    <scope>NUCLEOTIDE SEQUENCE [LARGE SCALE GENOMIC DNA]</scope>
    <source>
        <strain evidence="4 5">DSM 19682</strain>
    </source>
</reference>
<evidence type="ECO:0000313" key="5">
    <source>
        <dbReference type="Proteomes" id="UP000051248"/>
    </source>
</evidence>
<keyword evidence="2" id="KW-0472">Membrane</keyword>
<dbReference type="eggNOG" id="ENOG5030BST">
    <property type="taxonomic scope" value="Bacteria"/>
</dbReference>
<evidence type="ECO:0000256" key="1">
    <source>
        <dbReference type="SAM" id="MobiDB-lite"/>
    </source>
</evidence>
<keyword evidence="2" id="KW-1133">Transmembrane helix</keyword>
<accession>A0A0R1KBE8</accession>
<evidence type="ECO:0000259" key="3">
    <source>
        <dbReference type="Pfam" id="PF13240"/>
    </source>
</evidence>
<dbReference type="AlphaFoldDB" id="A0A0R1KBE8"/>
<proteinExistence type="predicted"/>
<dbReference type="OrthoDB" id="2971849at2"/>
<feature type="domain" description="Zinc-ribbon" evidence="3">
    <location>
        <begin position="115"/>
        <end position="136"/>
    </location>
</feature>
<organism evidence="4 5">
    <name type="scientific">Companilactobacillus nodensis DSM 19682 = JCM 14932 = NBRC 107160</name>
    <dbReference type="NCBI Taxonomy" id="1423775"/>
    <lineage>
        <taxon>Bacteria</taxon>
        <taxon>Bacillati</taxon>
        <taxon>Bacillota</taxon>
        <taxon>Bacilli</taxon>
        <taxon>Lactobacillales</taxon>
        <taxon>Lactobacillaceae</taxon>
        <taxon>Companilactobacillus</taxon>
    </lineage>
</organism>
<feature type="region of interest" description="Disordered" evidence="1">
    <location>
        <begin position="137"/>
        <end position="156"/>
    </location>
</feature>
<gene>
    <name evidence="4" type="ORF">FD03_GL002570</name>
</gene>
<dbReference type="Pfam" id="PF13240">
    <property type="entry name" value="Zn_Ribbon_1"/>
    <property type="match status" value="1"/>
</dbReference>
<feature type="transmembrane region" description="Helical" evidence="2">
    <location>
        <begin position="213"/>
        <end position="234"/>
    </location>
</feature>